<protein>
    <submittedName>
        <fullName evidence="2">GumN</fullName>
    </submittedName>
</protein>
<dbReference type="STRING" id="377629.TERTU_4341"/>
<dbReference type="Pfam" id="PF01963">
    <property type="entry name" value="TraB_PrgY_gumN"/>
    <property type="match status" value="1"/>
</dbReference>
<name>C5BIF7_TERTT</name>
<gene>
    <name evidence="2" type="ordered locus">TERTU_4341</name>
</gene>
<reference evidence="2 3" key="1">
    <citation type="journal article" date="2009" name="PLoS ONE">
        <title>The complete genome of Teredinibacter turnerae T7901: an intracellular endosymbiont of marine wood-boring bivalves (shipworms).</title>
        <authorList>
            <person name="Yang J.C."/>
            <person name="Madupu R."/>
            <person name="Durkin A.S."/>
            <person name="Ekborg N.A."/>
            <person name="Pedamallu C.S."/>
            <person name="Hostetler J.B."/>
            <person name="Radune D."/>
            <person name="Toms B.S."/>
            <person name="Henrissat B."/>
            <person name="Coutinho P.M."/>
            <person name="Schwarz S."/>
            <person name="Field L."/>
            <person name="Trindade-Silva A.E."/>
            <person name="Soares C.A.G."/>
            <person name="Elshahawi S."/>
            <person name="Hanora A."/>
            <person name="Schmidt E.W."/>
            <person name="Haygood M.G."/>
            <person name="Posfai J."/>
            <person name="Benner J."/>
            <person name="Madinger C."/>
            <person name="Nove J."/>
            <person name="Anton B."/>
            <person name="Chaudhary K."/>
            <person name="Foster J."/>
            <person name="Holman A."/>
            <person name="Kumar S."/>
            <person name="Lessard P.A."/>
            <person name="Luyten Y.A."/>
            <person name="Slatko B."/>
            <person name="Wood N."/>
            <person name="Wu B."/>
            <person name="Teplitski M."/>
            <person name="Mougous J.D."/>
            <person name="Ward N."/>
            <person name="Eisen J.A."/>
            <person name="Badger J.H."/>
            <person name="Distel D.L."/>
        </authorList>
    </citation>
    <scope>NUCLEOTIDE SEQUENCE [LARGE SCALE GENOMIC DNA]</scope>
    <source>
        <strain evidence="3">ATCC 39867 / T7901</strain>
    </source>
</reference>
<organism evidence="2 3">
    <name type="scientific">Teredinibacter turnerae (strain ATCC 39867 / T7901)</name>
    <dbReference type="NCBI Taxonomy" id="377629"/>
    <lineage>
        <taxon>Bacteria</taxon>
        <taxon>Pseudomonadati</taxon>
        <taxon>Pseudomonadota</taxon>
        <taxon>Gammaproteobacteria</taxon>
        <taxon>Cellvibrionales</taxon>
        <taxon>Cellvibrionaceae</taxon>
        <taxon>Teredinibacter</taxon>
    </lineage>
</organism>
<sequence>MQHQNLRRCCYGLAALFLLLSTAASAATSVWQVSKGKHTLYLAGTFHLLNSADHPLPDAFEQAYLAADTLIFETDVSIAQSPEYQRKAAALVMFQDGRTLDSAIKPATYAALEQFLTQRSLPIETFARLTPVGVSLMLSSIELQRLGMSAQQGVEYTFNLKASVDNKRRDYLETPDEQLQFISRMGQGEEDDMLLYTIEDLLSIETELATMKRYWLTGDITSMDSQYLQDMRTRFPRSYQDLLVSRNNAWLPHIESMVKSDGTELVMVGAMHLPGPDGLLAQLQARGYQLKQQ</sequence>
<dbReference type="eggNOG" id="COG3735">
    <property type="taxonomic scope" value="Bacteria"/>
</dbReference>
<dbReference type="Proteomes" id="UP000009080">
    <property type="component" value="Chromosome"/>
</dbReference>
<keyword evidence="1" id="KW-0732">Signal</keyword>
<dbReference type="OrthoDB" id="357294at2"/>
<dbReference type="PANTHER" id="PTHR40590:SF1">
    <property type="entry name" value="CYTOPLASMIC PROTEIN"/>
    <property type="match status" value="1"/>
</dbReference>
<feature type="chain" id="PRO_5002948839" evidence="1">
    <location>
        <begin position="27"/>
        <end position="293"/>
    </location>
</feature>
<accession>C5BIF7</accession>
<dbReference type="InterPro" id="IPR047111">
    <property type="entry name" value="YbaP-like"/>
</dbReference>
<keyword evidence="3" id="KW-1185">Reference proteome</keyword>
<evidence type="ECO:0000256" key="1">
    <source>
        <dbReference type="SAM" id="SignalP"/>
    </source>
</evidence>
<dbReference type="PANTHER" id="PTHR40590">
    <property type="entry name" value="CYTOPLASMIC PROTEIN-RELATED"/>
    <property type="match status" value="1"/>
</dbReference>
<feature type="signal peptide" evidence="1">
    <location>
        <begin position="1"/>
        <end position="26"/>
    </location>
</feature>
<dbReference type="InterPro" id="IPR002816">
    <property type="entry name" value="TraB/PrgY/GumN_fam"/>
</dbReference>
<dbReference type="EMBL" id="CP001614">
    <property type="protein sequence ID" value="ACR14256.1"/>
    <property type="molecule type" value="Genomic_DNA"/>
</dbReference>
<proteinExistence type="predicted"/>
<dbReference type="AlphaFoldDB" id="C5BIF7"/>
<evidence type="ECO:0000313" key="2">
    <source>
        <dbReference type="EMBL" id="ACR14256.1"/>
    </source>
</evidence>
<dbReference type="CDD" id="cd14789">
    <property type="entry name" value="Tiki"/>
    <property type="match status" value="1"/>
</dbReference>
<dbReference type="RefSeq" id="WP_015820372.1">
    <property type="nucleotide sequence ID" value="NC_012997.1"/>
</dbReference>
<dbReference type="KEGG" id="ttu:TERTU_4341"/>
<evidence type="ECO:0000313" key="3">
    <source>
        <dbReference type="Proteomes" id="UP000009080"/>
    </source>
</evidence>
<dbReference type="HOGENOM" id="CLU_057525_0_0_6"/>